<evidence type="ECO:0000259" key="14">
    <source>
        <dbReference type="Pfam" id="PF20260"/>
    </source>
</evidence>
<feature type="domain" description="Ribosomal RNA small subunit methyltransferase E methyltransferase" evidence="13">
    <location>
        <begin position="72"/>
        <end position="234"/>
    </location>
</feature>
<dbReference type="EC" id="2.1.1.193" evidence="3 12"/>
<organism evidence="15 16">
    <name type="scientific">Caproiciproducens galactitolivorans</name>
    <dbReference type="NCBI Taxonomy" id="642589"/>
    <lineage>
        <taxon>Bacteria</taxon>
        <taxon>Bacillati</taxon>
        <taxon>Bacillota</taxon>
        <taxon>Clostridia</taxon>
        <taxon>Eubacteriales</taxon>
        <taxon>Acutalibacteraceae</taxon>
        <taxon>Caproiciproducens</taxon>
    </lineage>
</organism>
<dbReference type="InterPro" id="IPR029028">
    <property type="entry name" value="Alpha/beta_knot_MTases"/>
</dbReference>
<evidence type="ECO:0000256" key="3">
    <source>
        <dbReference type="ARBA" id="ARBA00012328"/>
    </source>
</evidence>
<dbReference type="SUPFAM" id="SSF88697">
    <property type="entry name" value="PUA domain-like"/>
    <property type="match status" value="1"/>
</dbReference>
<keyword evidence="7 12" id="KW-0489">Methyltransferase</keyword>
<keyword evidence="16" id="KW-1185">Reference proteome</keyword>
<proteinExistence type="inferred from homology"/>
<dbReference type="InterPro" id="IPR046886">
    <property type="entry name" value="RsmE_MTase_dom"/>
</dbReference>
<dbReference type="InterPro" id="IPR015947">
    <property type="entry name" value="PUA-like_sf"/>
</dbReference>
<evidence type="ECO:0000256" key="1">
    <source>
        <dbReference type="ARBA" id="ARBA00004496"/>
    </source>
</evidence>
<dbReference type="CDD" id="cd18084">
    <property type="entry name" value="RsmE-like"/>
    <property type="match status" value="1"/>
</dbReference>
<dbReference type="SUPFAM" id="SSF75217">
    <property type="entry name" value="alpha/beta knot"/>
    <property type="match status" value="1"/>
</dbReference>
<dbReference type="RefSeq" id="WP_135659574.1">
    <property type="nucleotide sequence ID" value="NZ_JAJUFJ010000005.1"/>
</dbReference>
<comment type="catalytic activity">
    <reaction evidence="11 12">
        <text>uridine(1498) in 16S rRNA + S-adenosyl-L-methionine = N(3)-methyluridine(1498) in 16S rRNA + S-adenosyl-L-homocysteine + H(+)</text>
        <dbReference type="Rhea" id="RHEA:42920"/>
        <dbReference type="Rhea" id="RHEA-COMP:10283"/>
        <dbReference type="Rhea" id="RHEA-COMP:10284"/>
        <dbReference type="ChEBI" id="CHEBI:15378"/>
        <dbReference type="ChEBI" id="CHEBI:57856"/>
        <dbReference type="ChEBI" id="CHEBI:59789"/>
        <dbReference type="ChEBI" id="CHEBI:65315"/>
        <dbReference type="ChEBI" id="CHEBI:74502"/>
        <dbReference type="EC" id="2.1.1.193"/>
    </reaction>
</comment>
<dbReference type="GO" id="GO:0070042">
    <property type="term" value="F:rRNA (uridine-N3-)-methyltransferase activity"/>
    <property type="evidence" value="ECO:0007669"/>
    <property type="project" value="TreeGrafter"/>
</dbReference>
<dbReference type="InterPro" id="IPR029026">
    <property type="entry name" value="tRNA_m1G_MTases_N"/>
</dbReference>
<dbReference type="Proteomes" id="UP000297714">
    <property type="component" value="Unassembled WGS sequence"/>
</dbReference>
<evidence type="ECO:0000256" key="9">
    <source>
        <dbReference type="ARBA" id="ARBA00022691"/>
    </source>
</evidence>
<dbReference type="PANTHER" id="PTHR30027">
    <property type="entry name" value="RIBOSOMAL RNA SMALL SUBUNIT METHYLTRANSFERASE E"/>
    <property type="match status" value="1"/>
</dbReference>
<accession>A0A4Z0Y8X0</accession>
<evidence type="ECO:0000313" key="15">
    <source>
        <dbReference type="EMBL" id="TGJ76388.1"/>
    </source>
</evidence>
<evidence type="ECO:0000259" key="13">
    <source>
        <dbReference type="Pfam" id="PF04452"/>
    </source>
</evidence>
<dbReference type="PIRSF" id="PIRSF015601">
    <property type="entry name" value="MTase_slr0722"/>
    <property type="match status" value="1"/>
</dbReference>
<dbReference type="Pfam" id="PF04452">
    <property type="entry name" value="Methyltrans_RNA"/>
    <property type="match status" value="1"/>
</dbReference>
<dbReference type="NCBIfam" id="NF008692">
    <property type="entry name" value="PRK11713.1-5"/>
    <property type="match status" value="1"/>
</dbReference>
<evidence type="ECO:0000256" key="10">
    <source>
        <dbReference type="ARBA" id="ARBA00025699"/>
    </source>
</evidence>
<evidence type="ECO:0000256" key="6">
    <source>
        <dbReference type="ARBA" id="ARBA00022552"/>
    </source>
</evidence>
<dbReference type="GO" id="GO:0070475">
    <property type="term" value="P:rRNA base methylation"/>
    <property type="evidence" value="ECO:0007669"/>
    <property type="project" value="TreeGrafter"/>
</dbReference>
<comment type="subcellular location">
    <subcellularLocation>
        <location evidence="1 12">Cytoplasm</location>
    </subcellularLocation>
</comment>
<keyword evidence="5 12" id="KW-0963">Cytoplasm</keyword>
<dbReference type="OrthoDB" id="9815641at2"/>
<evidence type="ECO:0000256" key="4">
    <source>
        <dbReference type="ARBA" id="ARBA00013673"/>
    </source>
</evidence>
<evidence type="ECO:0000256" key="2">
    <source>
        <dbReference type="ARBA" id="ARBA00005528"/>
    </source>
</evidence>
<keyword evidence="6 12" id="KW-0698">rRNA processing</keyword>
<dbReference type="PANTHER" id="PTHR30027:SF3">
    <property type="entry name" value="16S RRNA (URACIL(1498)-N(3))-METHYLTRANSFERASE"/>
    <property type="match status" value="1"/>
</dbReference>
<comment type="similarity">
    <text evidence="2 12">Belongs to the RNA methyltransferase RsmE family.</text>
</comment>
<keyword evidence="9 12" id="KW-0949">S-adenosyl-L-methionine</keyword>
<comment type="caution">
    <text evidence="15">The sequence shown here is derived from an EMBL/GenBank/DDBJ whole genome shotgun (WGS) entry which is preliminary data.</text>
</comment>
<evidence type="ECO:0000313" key="16">
    <source>
        <dbReference type="Proteomes" id="UP000297714"/>
    </source>
</evidence>
<evidence type="ECO:0000256" key="12">
    <source>
        <dbReference type="PIRNR" id="PIRNR015601"/>
    </source>
</evidence>
<protein>
    <recommendedName>
        <fullName evidence="4 12">Ribosomal RNA small subunit methyltransferase E</fullName>
        <ecNumber evidence="3 12">2.1.1.193</ecNumber>
    </recommendedName>
</protein>
<dbReference type="InterPro" id="IPR046887">
    <property type="entry name" value="RsmE_PUA-like"/>
</dbReference>
<dbReference type="Gene3D" id="2.40.240.20">
    <property type="entry name" value="Hypothetical PUA domain-like, domain 1"/>
    <property type="match status" value="1"/>
</dbReference>
<dbReference type="Gene3D" id="3.40.1280.10">
    <property type="match status" value="1"/>
</dbReference>
<reference evidence="15 16" key="1">
    <citation type="submission" date="2019-04" db="EMBL/GenBank/DDBJ databases">
        <authorList>
            <person name="Poehlein A."/>
            <person name="Bengelsdorf F.R."/>
            <person name="Duerre P."/>
            <person name="Daniel R."/>
        </authorList>
    </citation>
    <scope>NUCLEOTIDE SEQUENCE [LARGE SCALE GENOMIC DNA]</scope>
    <source>
        <strain evidence="15 16">BS-1</strain>
    </source>
</reference>
<name>A0A4Z0Y8X0_9FIRM</name>
<gene>
    <name evidence="15" type="primary">rsmE</name>
    <name evidence="15" type="ORF">CAGA_15950</name>
</gene>
<dbReference type="NCBIfam" id="TIGR00046">
    <property type="entry name" value="RsmE family RNA methyltransferase"/>
    <property type="match status" value="1"/>
</dbReference>
<feature type="domain" description="Ribosomal RNA small subunit methyltransferase E PUA-like" evidence="14">
    <location>
        <begin position="16"/>
        <end position="63"/>
    </location>
</feature>
<keyword evidence="8 12" id="KW-0808">Transferase</keyword>
<evidence type="ECO:0000256" key="11">
    <source>
        <dbReference type="ARBA" id="ARBA00047944"/>
    </source>
</evidence>
<dbReference type="Pfam" id="PF20260">
    <property type="entry name" value="PUA_4"/>
    <property type="match status" value="1"/>
</dbReference>
<dbReference type="InterPro" id="IPR006700">
    <property type="entry name" value="RsmE"/>
</dbReference>
<dbReference type="GO" id="GO:0005737">
    <property type="term" value="C:cytoplasm"/>
    <property type="evidence" value="ECO:0007669"/>
    <property type="project" value="UniProtKB-SubCell"/>
</dbReference>
<dbReference type="EMBL" id="SRMQ01000006">
    <property type="protein sequence ID" value="TGJ76388.1"/>
    <property type="molecule type" value="Genomic_DNA"/>
</dbReference>
<dbReference type="AlphaFoldDB" id="A0A4Z0Y8X0"/>
<sequence length="240" mass="25847">MPRFFIDYVPEEIAVITGDDARHISRSLRMQPGENLILCDSIGTDYNARIERISENSVEVRILEFCQSVAEPSVKVTVYQGLPKAEKMDSIVQKAVETGAVKIVPVMTSRCVSRPDAKAAAKKTARWQKIALEAAKQSGRGIIPQVGPLTGFREAVGQAAQDGEIILFFEGGGKSIAELVTRETRELAVFIGPEGGFEQAEVDFAEQNGAKIGTLGARILRTETAPIAALAAIMLASGNM</sequence>
<evidence type="ECO:0000256" key="7">
    <source>
        <dbReference type="ARBA" id="ARBA00022603"/>
    </source>
</evidence>
<evidence type="ECO:0000256" key="5">
    <source>
        <dbReference type="ARBA" id="ARBA00022490"/>
    </source>
</evidence>
<comment type="function">
    <text evidence="10 12">Specifically methylates the N3 position of the uracil ring of uridine 1498 (m3U1498) in 16S rRNA. Acts on the fully assembled 30S ribosomal subunit.</text>
</comment>
<evidence type="ECO:0000256" key="8">
    <source>
        <dbReference type="ARBA" id="ARBA00022679"/>
    </source>
</evidence>